<evidence type="ECO:0000259" key="11">
    <source>
        <dbReference type="PROSITE" id="PS51755"/>
    </source>
</evidence>
<dbReference type="Pfam" id="PF00486">
    <property type="entry name" value="Trans_reg_C"/>
    <property type="match status" value="1"/>
</dbReference>
<dbReference type="GO" id="GO:0000156">
    <property type="term" value="F:phosphorelay response regulator activity"/>
    <property type="evidence" value="ECO:0007669"/>
    <property type="project" value="TreeGrafter"/>
</dbReference>
<dbReference type="InterPro" id="IPR011006">
    <property type="entry name" value="CheY-like_superfamily"/>
</dbReference>
<keyword evidence="2 8" id="KW-0597">Phosphoprotein</keyword>
<dbReference type="Gene3D" id="3.40.50.2300">
    <property type="match status" value="1"/>
</dbReference>
<dbReference type="GO" id="GO:0032993">
    <property type="term" value="C:protein-DNA complex"/>
    <property type="evidence" value="ECO:0007669"/>
    <property type="project" value="TreeGrafter"/>
</dbReference>
<dbReference type="GO" id="GO:0000976">
    <property type="term" value="F:transcription cis-regulatory region binding"/>
    <property type="evidence" value="ECO:0007669"/>
    <property type="project" value="TreeGrafter"/>
</dbReference>
<dbReference type="Gene3D" id="1.10.10.10">
    <property type="entry name" value="Winged helix-like DNA-binding domain superfamily/Winged helix DNA-binding domain"/>
    <property type="match status" value="1"/>
</dbReference>
<name>A0A3D2X9L1_9FIRM</name>
<evidence type="ECO:0000256" key="2">
    <source>
        <dbReference type="ARBA" id="ARBA00022553"/>
    </source>
</evidence>
<evidence type="ECO:0000256" key="1">
    <source>
        <dbReference type="ARBA" id="ARBA00018672"/>
    </source>
</evidence>
<evidence type="ECO:0000256" key="6">
    <source>
        <dbReference type="ARBA" id="ARBA00023163"/>
    </source>
</evidence>
<keyword evidence="6" id="KW-0804">Transcription</keyword>
<organism evidence="12 13">
    <name type="scientific">Lachnoclostridium phytofermentans</name>
    <dbReference type="NCBI Taxonomy" id="66219"/>
    <lineage>
        <taxon>Bacteria</taxon>
        <taxon>Bacillati</taxon>
        <taxon>Bacillota</taxon>
        <taxon>Clostridia</taxon>
        <taxon>Lachnospirales</taxon>
        <taxon>Lachnospiraceae</taxon>
    </lineage>
</organism>
<dbReference type="PANTHER" id="PTHR48111">
    <property type="entry name" value="REGULATOR OF RPOS"/>
    <property type="match status" value="1"/>
</dbReference>
<dbReference type="SMART" id="SM00862">
    <property type="entry name" value="Trans_reg_C"/>
    <property type="match status" value="1"/>
</dbReference>
<dbReference type="CDD" id="cd00383">
    <property type="entry name" value="trans_reg_C"/>
    <property type="match status" value="1"/>
</dbReference>
<dbReference type="CDD" id="cd17574">
    <property type="entry name" value="REC_OmpR"/>
    <property type="match status" value="1"/>
</dbReference>
<dbReference type="AlphaFoldDB" id="A0A3D2X9L1"/>
<feature type="modified residue" description="4-aspartylphosphate" evidence="8">
    <location>
        <position position="51"/>
    </location>
</feature>
<gene>
    <name evidence="12" type="ORF">DHW61_15720</name>
</gene>
<evidence type="ECO:0000256" key="8">
    <source>
        <dbReference type="PROSITE-ProRule" id="PRU00169"/>
    </source>
</evidence>
<dbReference type="Gene3D" id="6.10.250.690">
    <property type="match status" value="1"/>
</dbReference>
<evidence type="ECO:0000256" key="7">
    <source>
        <dbReference type="ARBA" id="ARBA00024867"/>
    </source>
</evidence>
<evidence type="ECO:0000256" key="5">
    <source>
        <dbReference type="ARBA" id="ARBA00023125"/>
    </source>
</evidence>
<dbReference type="PROSITE" id="PS50110">
    <property type="entry name" value="RESPONSE_REGULATORY"/>
    <property type="match status" value="1"/>
</dbReference>
<feature type="domain" description="Response regulatory" evidence="10">
    <location>
        <begin position="2"/>
        <end position="116"/>
    </location>
</feature>
<comment type="caution">
    <text evidence="12">The sequence shown here is derived from an EMBL/GenBank/DDBJ whole genome shotgun (WGS) entry which is preliminary data.</text>
</comment>
<dbReference type="InterPro" id="IPR039420">
    <property type="entry name" value="WalR-like"/>
</dbReference>
<keyword evidence="3" id="KW-0902">Two-component regulatory system</keyword>
<feature type="domain" description="OmpR/PhoB-type" evidence="11">
    <location>
        <begin position="124"/>
        <end position="223"/>
    </location>
</feature>
<keyword evidence="4" id="KW-0805">Transcription regulation</keyword>
<dbReference type="PANTHER" id="PTHR48111:SF1">
    <property type="entry name" value="TWO-COMPONENT RESPONSE REGULATOR ORR33"/>
    <property type="match status" value="1"/>
</dbReference>
<dbReference type="InterPro" id="IPR001867">
    <property type="entry name" value="OmpR/PhoB-type_DNA-bd"/>
</dbReference>
<dbReference type="SMART" id="SM00448">
    <property type="entry name" value="REC"/>
    <property type="match status" value="1"/>
</dbReference>
<comment type="function">
    <text evidence="7">May play the central regulatory role in sporulation. It may be an element of the effector pathway responsible for the activation of sporulation genes in response to nutritional stress. Spo0A may act in concert with spo0H (a sigma factor) to control the expression of some genes that are critical to the sporulation process.</text>
</comment>
<keyword evidence="5 9" id="KW-0238">DNA-binding</keyword>
<accession>A0A3D2X9L1</accession>
<evidence type="ECO:0000256" key="4">
    <source>
        <dbReference type="ARBA" id="ARBA00023015"/>
    </source>
</evidence>
<evidence type="ECO:0000256" key="9">
    <source>
        <dbReference type="PROSITE-ProRule" id="PRU01091"/>
    </source>
</evidence>
<evidence type="ECO:0000313" key="13">
    <source>
        <dbReference type="Proteomes" id="UP000262969"/>
    </source>
</evidence>
<evidence type="ECO:0000256" key="3">
    <source>
        <dbReference type="ARBA" id="ARBA00023012"/>
    </source>
</evidence>
<proteinExistence type="predicted"/>
<sequence>MRLLVVEDELNIATAMEKILKKDGYAVDVALTGREAEDLMVINEYDLILLDIRLPDTDGFTILSKLREVSETVRVIIVSANREIDDRIKGLDLGANDYIVKPFDVQELRARIRALLRRNFVVKPNIIKIEEMEIDLTSHRVSYQNRELILTMKEYSILVYLAENKGKSISAEELYNHIWNEDSNPFTSVMRVHIYSLRKKLSNATGRDDIITNVKGLGYSLNLD</sequence>
<dbReference type="GO" id="GO:0006355">
    <property type="term" value="P:regulation of DNA-templated transcription"/>
    <property type="evidence" value="ECO:0007669"/>
    <property type="project" value="InterPro"/>
</dbReference>
<dbReference type="Proteomes" id="UP000262969">
    <property type="component" value="Unassembled WGS sequence"/>
</dbReference>
<dbReference type="SUPFAM" id="SSF52172">
    <property type="entry name" value="CheY-like"/>
    <property type="match status" value="1"/>
</dbReference>
<evidence type="ECO:0000313" key="12">
    <source>
        <dbReference type="EMBL" id="HCL03829.1"/>
    </source>
</evidence>
<dbReference type="InterPro" id="IPR036388">
    <property type="entry name" value="WH-like_DNA-bd_sf"/>
</dbReference>
<dbReference type="EMBL" id="DPVV01000521">
    <property type="protein sequence ID" value="HCL03829.1"/>
    <property type="molecule type" value="Genomic_DNA"/>
</dbReference>
<dbReference type="InterPro" id="IPR001789">
    <property type="entry name" value="Sig_transdc_resp-reg_receiver"/>
</dbReference>
<evidence type="ECO:0000259" key="10">
    <source>
        <dbReference type="PROSITE" id="PS50110"/>
    </source>
</evidence>
<dbReference type="GO" id="GO:0005829">
    <property type="term" value="C:cytosol"/>
    <property type="evidence" value="ECO:0007669"/>
    <property type="project" value="TreeGrafter"/>
</dbReference>
<dbReference type="PROSITE" id="PS51755">
    <property type="entry name" value="OMPR_PHOB"/>
    <property type="match status" value="1"/>
</dbReference>
<reference evidence="12 13" key="1">
    <citation type="journal article" date="2018" name="Nat. Biotechnol.">
        <title>A standardized bacterial taxonomy based on genome phylogeny substantially revises the tree of life.</title>
        <authorList>
            <person name="Parks D.H."/>
            <person name="Chuvochina M."/>
            <person name="Waite D.W."/>
            <person name="Rinke C."/>
            <person name="Skarshewski A."/>
            <person name="Chaumeil P.A."/>
            <person name="Hugenholtz P."/>
        </authorList>
    </citation>
    <scope>NUCLEOTIDE SEQUENCE [LARGE SCALE GENOMIC DNA]</scope>
    <source>
        <strain evidence="12">UBA11728</strain>
    </source>
</reference>
<feature type="DNA-binding region" description="OmpR/PhoB-type" evidence="9">
    <location>
        <begin position="124"/>
        <end position="223"/>
    </location>
</feature>
<protein>
    <recommendedName>
        <fullName evidence="1">Stage 0 sporulation protein A homolog</fullName>
    </recommendedName>
</protein>
<dbReference type="Pfam" id="PF00072">
    <property type="entry name" value="Response_reg"/>
    <property type="match status" value="1"/>
</dbReference>